<proteinExistence type="inferred from homology"/>
<accession>A0A2S2CN17</accession>
<feature type="domain" description="Translation elongation factor EFTs/EF1B dimerisation" evidence="9">
    <location>
        <begin position="71"/>
        <end position="289"/>
    </location>
</feature>
<gene>
    <name evidence="6" type="primary">tsf</name>
    <name evidence="10" type="ORF">DEW08_05955</name>
</gene>
<dbReference type="AlphaFoldDB" id="A0A2S2CN17"/>
<dbReference type="Gene3D" id="3.30.479.20">
    <property type="entry name" value="Elongation factor Ts, dimerisation domain"/>
    <property type="match status" value="2"/>
</dbReference>
<dbReference type="GO" id="GO:0005737">
    <property type="term" value="C:cytoplasm"/>
    <property type="evidence" value="ECO:0007669"/>
    <property type="project" value="UniProtKB-SubCell"/>
</dbReference>
<keyword evidence="11" id="KW-1185">Reference proteome</keyword>
<dbReference type="FunFam" id="1.10.286.20:FF:000001">
    <property type="entry name" value="Elongation factor Ts"/>
    <property type="match status" value="1"/>
</dbReference>
<sequence>MAEITASLVKELREKTGAGMMDCKKALAETSGDLEGAVDWLRKKGLAAAAKKSGRVAAEGLVAVATSGTVGAAVEVNAETDFVARNDKFQAFAAKVAEIALTGNGEVEVLKQAAYPGTSHTVQDELTSLIATIGENMNLRRTARLEVSSGVVVSYVHSAIAPGLGKIGVLVALESTGDVAKLTELGKQIAMHTAAARPDALDIADVDSSALERERSVLIEQSRASGKPENIIEKMVEGRIRKYYEEVCLLEQTYVIDGETKVRKVVENAAKEIGAPVKVTGFVRFALGEGIEKAQSDFAAEVAAAAGGQG</sequence>
<dbReference type="InterPro" id="IPR009060">
    <property type="entry name" value="UBA-like_sf"/>
</dbReference>
<dbReference type="Proteomes" id="UP000245629">
    <property type="component" value="Chromosome 1"/>
</dbReference>
<dbReference type="SUPFAM" id="SSF54713">
    <property type="entry name" value="Elongation factor Ts (EF-Ts), dimerisation domain"/>
    <property type="match status" value="2"/>
</dbReference>
<evidence type="ECO:0000313" key="11">
    <source>
        <dbReference type="Proteomes" id="UP000245629"/>
    </source>
</evidence>
<keyword evidence="3 6" id="KW-0963">Cytoplasm</keyword>
<dbReference type="InterPro" id="IPR018101">
    <property type="entry name" value="Transl_elong_Ts_CS"/>
</dbReference>
<dbReference type="CDD" id="cd14275">
    <property type="entry name" value="UBA_EF-Ts"/>
    <property type="match status" value="1"/>
</dbReference>
<dbReference type="PANTHER" id="PTHR11741:SF0">
    <property type="entry name" value="ELONGATION FACTOR TS, MITOCHONDRIAL"/>
    <property type="match status" value="1"/>
</dbReference>
<dbReference type="NCBIfam" id="TIGR00116">
    <property type="entry name" value="tsf"/>
    <property type="match status" value="1"/>
</dbReference>
<dbReference type="PANTHER" id="PTHR11741">
    <property type="entry name" value="ELONGATION FACTOR TS"/>
    <property type="match status" value="1"/>
</dbReference>
<evidence type="ECO:0000256" key="3">
    <source>
        <dbReference type="ARBA" id="ARBA00022490"/>
    </source>
</evidence>
<keyword evidence="4 6" id="KW-0251">Elongation factor</keyword>
<dbReference type="FunFam" id="1.10.8.10:FF:000001">
    <property type="entry name" value="Elongation factor Ts"/>
    <property type="match status" value="1"/>
</dbReference>
<evidence type="ECO:0000256" key="7">
    <source>
        <dbReference type="RuleBase" id="RU000642"/>
    </source>
</evidence>
<reference evidence="11" key="1">
    <citation type="submission" date="2018-05" db="EMBL/GenBank/DDBJ databases">
        <title>Azospirillum thermophila sp. nov., a novel isolated from hot spring.</title>
        <authorList>
            <person name="Zhao Z."/>
        </authorList>
    </citation>
    <scope>NUCLEOTIDE SEQUENCE [LARGE SCALE GENOMIC DNA]</scope>
    <source>
        <strain evidence="11">CFH 70021</strain>
    </source>
</reference>
<dbReference type="PROSITE" id="PS01126">
    <property type="entry name" value="EF_TS_1"/>
    <property type="match status" value="1"/>
</dbReference>
<dbReference type="SUPFAM" id="SSF46934">
    <property type="entry name" value="UBA-like"/>
    <property type="match status" value="1"/>
</dbReference>
<evidence type="ECO:0000256" key="2">
    <source>
        <dbReference type="ARBA" id="ARBA00016956"/>
    </source>
</evidence>
<dbReference type="InterPro" id="IPR014039">
    <property type="entry name" value="Transl_elong_EFTs/EF1B_dimer"/>
</dbReference>
<dbReference type="EMBL" id="CP029352">
    <property type="protein sequence ID" value="AWK85770.1"/>
    <property type="molecule type" value="Genomic_DNA"/>
</dbReference>
<dbReference type="InterPro" id="IPR036402">
    <property type="entry name" value="EF-Ts_dimer_sf"/>
</dbReference>
<dbReference type="HAMAP" id="MF_00050">
    <property type="entry name" value="EF_Ts"/>
    <property type="match status" value="1"/>
</dbReference>
<dbReference type="PROSITE" id="PS01127">
    <property type="entry name" value="EF_TS_2"/>
    <property type="match status" value="1"/>
</dbReference>
<evidence type="ECO:0000256" key="6">
    <source>
        <dbReference type="HAMAP-Rule" id="MF_00050"/>
    </source>
</evidence>
<evidence type="ECO:0000256" key="4">
    <source>
        <dbReference type="ARBA" id="ARBA00022768"/>
    </source>
</evidence>
<name>A0A2S2CN17_9PROT</name>
<feature type="region of interest" description="Involved in Mg(2+) ion dislocation from EF-Tu" evidence="6">
    <location>
        <begin position="80"/>
        <end position="83"/>
    </location>
</feature>
<dbReference type="GO" id="GO:0003746">
    <property type="term" value="F:translation elongation factor activity"/>
    <property type="evidence" value="ECO:0007669"/>
    <property type="project" value="UniProtKB-UniRule"/>
</dbReference>
<dbReference type="Gene3D" id="1.10.8.10">
    <property type="entry name" value="DNA helicase RuvA subunit, C-terminal domain"/>
    <property type="match status" value="1"/>
</dbReference>
<protein>
    <recommendedName>
        <fullName evidence="2 6">Elongation factor Ts</fullName>
        <shortName evidence="6">EF-Ts</shortName>
    </recommendedName>
</protein>
<dbReference type="RefSeq" id="WP_109325186.1">
    <property type="nucleotide sequence ID" value="NZ_CP029352.1"/>
</dbReference>
<evidence type="ECO:0000256" key="8">
    <source>
        <dbReference type="RuleBase" id="RU000643"/>
    </source>
</evidence>
<dbReference type="Gene3D" id="1.10.286.20">
    <property type="match status" value="1"/>
</dbReference>
<dbReference type="Pfam" id="PF00889">
    <property type="entry name" value="EF_TS"/>
    <property type="match status" value="1"/>
</dbReference>
<comment type="similarity">
    <text evidence="1 6 7">Belongs to the EF-Ts family.</text>
</comment>
<evidence type="ECO:0000313" key="10">
    <source>
        <dbReference type="EMBL" id="AWK85770.1"/>
    </source>
</evidence>
<comment type="subcellular location">
    <subcellularLocation>
        <location evidence="6 8">Cytoplasm</location>
    </subcellularLocation>
</comment>
<dbReference type="KEGG" id="azz:DEW08_05955"/>
<comment type="function">
    <text evidence="6 7">Associates with the EF-Tu.GDP complex and induces the exchange of GDP to GTP. It remains bound to the aminoacyl-tRNA.EF-Tu.GTP complex up to the GTP hydrolysis stage on the ribosome.</text>
</comment>
<evidence type="ECO:0000256" key="1">
    <source>
        <dbReference type="ARBA" id="ARBA00005532"/>
    </source>
</evidence>
<evidence type="ECO:0000259" key="9">
    <source>
        <dbReference type="Pfam" id="PF00889"/>
    </source>
</evidence>
<dbReference type="InterPro" id="IPR001816">
    <property type="entry name" value="Transl_elong_EFTs/EF1B"/>
</dbReference>
<dbReference type="OrthoDB" id="9808348at2"/>
<organism evidence="10 11">
    <name type="scientific">Azospirillum thermophilum</name>
    <dbReference type="NCBI Taxonomy" id="2202148"/>
    <lineage>
        <taxon>Bacteria</taxon>
        <taxon>Pseudomonadati</taxon>
        <taxon>Pseudomonadota</taxon>
        <taxon>Alphaproteobacteria</taxon>
        <taxon>Rhodospirillales</taxon>
        <taxon>Azospirillaceae</taxon>
        <taxon>Azospirillum</taxon>
    </lineage>
</organism>
<evidence type="ECO:0000256" key="5">
    <source>
        <dbReference type="ARBA" id="ARBA00022917"/>
    </source>
</evidence>
<keyword evidence="5 6" id="KW-0648">Protein biosynthesis</keyword>